<dbReference type="SUPFAM" id="SSF52047">
    <property type="entry name" value="RNI-like"/>
    <property type="match status" value="1"/>
</dbReference>
<dbReference type="Pfam" id="PF13516">
    <property type="entry name" value="LRR_6"/>
    <property type="match status" value="6"/>
</dbReference>
<evidence type="ECO:0000256" key="2">
    <source>
        <dbReference type="ARBA" id="ARBA00022614"/>
    </source>
</evidence>
<keyword evidence="5" id="KW-1185">Reference proteome</keyword>
<dbReference type="GO" id="GO:0005829">
    <property type="term" value="C:cytosol"/>
    <property type="evidence" value="ECO:0007669"/>
    <property type="project" value="TreeGrafter"/>
</dbReference>
<keyword evidence="2" id="KW-0433">Leucine-rich repeat</keyword>
<dbReference type="GO" id="GO:0048471">
    <property type="term" value="C:perinuclear region of cytoplasm"/>
    <property type="evidence" value="ECO:0007669"/>
    <property type="project" value="TreeGrafter"/>
</dbReference>
<keyword evidence="3" id="KW-0677">Repeat</keyword>
<evidence type="ECO:0000256" key="1">
    <source>
        <dbReference type="ARBA" id="ARBA00022468"/>
    </source>
</evidence>
<dbReference type="GO" id="GO:0006913">
    <property type="term" value="P:nucleocytoplasmic transport"/>
    <property type="evidence" value="ECO:0007669"/>
    <property type="project" value="TreeGrafter"/>
</dbReference>
<dbReference type="VEuPathDB" id="AmoebaDB:FDP41_004060"/>
<dbReference type="VEuPathDB" id="AmoebaDB:NfTy_069350"/>
<dbReference type="AlphaFoldDB" id="A0A6A5BTQ6"/>
<evidence type="ECO:0000313" key="4">
    <source>
        <dbReference type="EMBL" id="KAF0976765.1"/>
    </source>
</evidence>
<reference evidence="4 5" key="1">
    <citation type="journal article" date="2019" name="Sci. Rep.">
        <title>Nanopore sequencing improves the draft genome of the human pathogenic amoeba Naegleria fowleri.</title>
        <authorList>
            <person name="Liechti N."/>
            <person name="Schurch N."/>
            <person name="Bruggmann R."/>
            <person name="Wittwer M."/>
        </authorList>
    </citation>
    <scope>NUCLEOTIDE SEQUENCE [LARGE SCALE GENOMIC DNA]</scope>
    <source>
        <strain evidence="4 5">ATCC 30894</strain>
    </source>
</reference>
<keyword evidence="1" id="KW-0343">GTPase activation</keyword>
<comment type="caution">
    <text evidence="4">The sequence shown here is derived from an EMBL/GenBank/DDBJ whole genome shotgun (WGS) entry which is preliminary data.</text>
</comment>
<dbReference type="EMBL" id="VFQX01000036">
    <property type="protein sequence ID" value="KAF0976765.1"/>
    <property type="molecule type" value="Genomic_DNA"/>
</dbReference>
<gene>
    <name evidence="4" type="ORF">FDP41_004060</name>
</gene>
<dbReference type="InterPro" id="IPR001611">
    <property type="entry name" value="Leu-rich_rpt"/>
</dbReference>
<sequence length="586" mass="66373">MTTPQPSSSFGILSMDLLISHIFPNFSWNWLFSVARLVSKEWNEVITSPDINICIESPLIINSLTMSDERRKVFIQQCANHNFRSITGLLFKGLEISVFEDTAREAHPKFRNSKFNLFSYFPKLQRVTIESVYAYEKVLHYMAKGNLKYLKKFEIYSNRMSSRDMQEFNSFNLHVFQSLTMVRCDVDETTCLELFKNNFEHLTELNLYGNAVKQAGCQKISELNNVTTLNLCYNPIGPIGCLHLSGMRKLRKLFLKGCSIGSQGCEYLRILAEMSPLTELDVSSNEIDMHGCQHLNGFKNLTILDISNNKIGGEGLIRLFENSSLPRITDLNISRCEISDFIEKFATHAPQHLLRLNLMSNSLREITSLCQEKFASLSYLNLSVNELSLNACKDISTCKHFSKLTYLDMSFNQVHALGCHVLSQNHLSNLKTLILSHDKITGEGCKNLSNGCFKSLQTLILEGNSISDEGCQFLASGGTFPSLTQLNLSLNHITSNGCMYFKDSNTFPRLKTITLSDNEITDDGCKHLAEAEWNKSEIELILSGNHITYQGHQVLCKANYAKIYTGISTNNVTEEGRSRRFLCLQM</sequence>
<dbReference type="SMART" id="SM00367">
    <property type="entry name" value="LRR_CC"/>
    <property type="match status" value="7"/>
</dbReference>
<name>A0A6A5BTQ6_NAEFO</name>
<dbReference type="OrthoDB" id="120976at2759"/>
<dbReference type="GO" id="GO:0005634">
    <property type="term" value="C:nucleus"/>
    <property type="evidence" value="ECO:0007669"/>
    <property type="project" value="TreeGrafter"/>
</dbReference>
<dbReference type="GO" id="GO:0031267">
    <property type="term" value="F:small GTPase binding"/>
    <property type="evidence" value="ECO:0007669"/>
    <property type="project" value="TreeGrafter"/>
</dbReference>
<dbReference type="InterPro" id="IPR027038">
    <property type="entry name" value="RanGap"/>
</dbReference>
<dbReference type="InterPro" id="IPR032675">
    <property type="entry name" value="LRR_dom_sf"/>
</dbReference>
<accession>A0A6A5BTQ6</accession>
<dbReference type="VEuPathDB" id="AmoebaDB:NF0086110"/>
<dbReference type="SMART" id="SM00368">
    <property type="entry name" value="LRR_RI"/>
    <property type="match status" value="5"/>
</dbReference>
<dbReference type="RefSeq" id="XP_044561478.1">
    <property type="nucleotide sequence ID" value="XM_044707434.1"/>
</dbReference>
<protein>
    <recommendedName>
        <fullName evidence="6">F-box domain-containing protein</fullName>
    </recommendedName>
</protein>
<dbReference type="PANTHER" id="PTHR24113">
    <property type="entry name" value="RAN GTPASE-ACTIVATING PROTEIN 1"/>
    <property type="match status" value="1"/>
</dbReference>
<dbReference type="GeneID" id="68111278"/>
<dbReference type="PANTHER" id="PTHR24113:SF12">
    <property type="entry name" value="RAN GTPASE-ACTIVATING PROTEIN 1"/>
    <property type="match status" value="1"/>
</dbReference>
<dbReference type="GO" id="GO:0005096">
    <property type="term" value="F:GTPase activator activity"/>
    <property type="evidence" value="ECO:0007669"/>
    <property type="project" value="UniProtKB-KW"/>
</dbReference>
<evidence type="ECO:0000313" key="5">
    <source>
        <dbReference type="Proteomes" id="UP000444721"/>
    </source>
</evidence>
<organism evidence="4 5">
    <name type="scientific">Naegleria fowleri</name>
    <name type="common">Brain eating amoeba</name>
    <dbReference type="NCBI Taxonomy" id="5763"/>
    <lineage>
        <taxon>Eukaryota</taxon>
        <taxon>Discoba</taxon>
        <taxon>Heterolobosea</taxon>
        <taxon>Tetramitia</taxon>
        <taxon>Eutetramitia</taxon>
        <taxon>Vahlkampfiidae</taxon>
        <taxon>Naegleria</taxon>
    </lineage>
</organism>
<evidence type="ECO:0008006" key="6">
    <source>
        <dbReference type="Google" id="ProtNLM"/>
    </source>
</evidence>
<dbReference type="Gene3D" id="3.80.10.10">
    <property type="entry name" value="Ribonuclease Inhibitor"/>
    <property type="match status" value="4"/>
</dbReference>
<dbReference type="Proteomes" id="UP000444721">
    <property type="component" value="Unassembled WGS sequence"/>
</dbReference>
<proteinExistence type="predicted"/>
<evidence type="ECO:0000256" key="3">
    <source>
        <dbReference type="ARBA" id="ARBA00022737"/>
    </source>
</evidence>
<dbReference type="InterPro" id="IPR006553">
    <property type="entry name" value="Leu-rich_rpt_Cys-con_subtyp"/>
</dbReference>